<proteinExistence type="predicted"/>
<reference evidence="1 2" key="1">
    <citation type="submission" date="2017-01" db="EMBL/GenBank/DDBJ databases">
        <title>Bacillus cereus isolates.</title>
        <authorList>
            <person name="Beno S.M."/>
        </authorList>
    </citation>
    <scope>NUCLEOTIDE SEQUENCE [LARGE SCALE GENOMIC DNA]</scope>
    <source>
        <strain evidence="1 2">FSL H8-0485</strain>
    </source>
</reference>
<dbReference type="AlphaFoldDB" id="A0A1S9TQ44"/>
<dbReference type="Proteomes" id="UP000190906">
    <property type="component" value="Unassembled WGS sequence"/>
</dbReference>
<name>A0A1S9TQ44_BACCE</name>
<evidence type="ECO:0000313" key="1">
    <source>
        <dbReference type="EMBL" id="OOR12154.1"/>
    </source>
</evidence>
<gene>
    <name evidence="1" type="ORF">BW897_14270</name>
</gene>
<protein>
    <submittedName>
        <fullName evidence="1">Uncharacterized protein</fullName>
    </submittedName>
</protein>
<accession>A0A1S9TQ44</accession>
<organism evidence="1 2">
    <name type="scientific">Bacillus cereus</name>
    <dbReference type="NCBI Taxonomy" id="1396"/>
    <lineage>
        <taxon>Bacteria</taxon>
        <taxon>Bacillati</taxon>
        <taxon>Bacillota</taxon>
        <taxon>Bacilli</taxon>
        <taxon>Bacillales</taxon>
        <taxon>Bacillaceae</taxon>
        <taxon>Bacillus</taxon>
        <taxon>Bacillus cereus group</taxon>
    </lineage>
</organism>
<dbReference type="RefSeq" id="WP_078204820.1">
    <property type="nucleotide sequence ID" value="NZ_MUAJ01000010.1"/>
</dbReference>
<comment type="caution">
    <text evidence="1">The sequence shown here is derived from an EMBL/GenBank/DDBJ whole genome shotgun (WGS) entry which is preliminary data.</text>
</comment>
<evidence type="ECO:0000313" key="2">
    <source>
        <dbReference type="Proteomes" id="UP000190906"/>
    </source>
</evidence>
<sequence length="71" mass="7784">MIALQVYEAEITKIKIPDFILISVFHDINVTGEIILGGYGYKIRAGEASGFSATAPNEYGGGFLFKLKKEE</sequence>
<dbReference type="EMBL" id="MUAJ01000010">
    <property type="protein sequence ID" value="OOR12154.1"/>
    <property type="molecule type" value="Genomic_DNA"/>
</dbReference>